<protein>
    <submittedName>
        <fullName evidence="6">Uncharacterized protein</fullName>
    </submittedName>
</protein>
<evidence type="ECO:0000256" key="1">
    <source>
        <dbReference type="ARBA" id="ARBA00005664"/>
    </source>
</evidence>
<gene>
    <name evidence="6" type="ORF">VTJ49DRAFT_6718</name>
</gene>
<reference evidence="6 7" key="1">
    <citation type="journal article" date="2024" name="Commun. Biol.">
        <title>Comparative genomic analysis of thermophilic fungi reveals convergent evolutionary adaptations and gene losses.</title>
        <authorList>
            <person name="Steindorff A.S."/>
            <person name="Aguilar-Pontes M.V."/>
            <person name="Robinson A.J."/>
            <person name="Andreopoulos B."/>
            <person name="LaButti K."/>
            <person name="Kuo A."/>
            <person name="Mondo S."/>
            <person name="Riley R."/>
            <person name="Otillar R."/>
            <person name="Haridas S."/>
            <person name="Lipzen A."/>
            <person name="Grimwood J."/>
            <person name="Schmutz J."/>
            <person name="Clum A."/>
            <person name="Reid I.D."/>
            <person name="Moisan M.C."/>
            <person name="Butler G."/>
            <person name="Nguyen T.T.M."/>
            <person name="Dewar K."/>
            <person name="Conant G."/>
            <person name="Drula E."/>
            <person name="Henrissat B."/>
            <person name="Hansel C."/>
            <person name="Singer S."/>
            <person name="Hutchinson M.I."/>
            <person name="de Vries R.P."/>
            <person name="Natvig D.O."/>
            <person name="Powell A.J."/>
            <person name="Tsang A."/>
            <person name="Grigoriev I.V."/>
        </authorList>
    </citation>
    <scope>NUCLEOTIDE SEQUENCE [LARGE SCALE GENOMIC DNA]</scope>
    <source>
        <strain evidence="6 7">CBS 620.91</strain>
    </source>
</reference>
<keyword evidence="5" id="KW-0472">Membrane</keyword>
<organism evidence="6 7">
    <name type="scientific">Humicola insolens</name>
    <name type="common">Soft-rot fungus</name>
    <dbReference type="NCBI Taxonomy" id="85995"/>
    <lineage>
        <taxon>Eukaryota</taxon>
        <taxon>Fungi</taxon>
        <taxon>Dikarya</taxon>
        <taxon>Ascomycota</taxon>
        <taxon>Pezizomycotina</taxon>
        <taxon>Sordariomycetes</taxon>
        <taxon>Sordariomycetidae</taxon>
        <taxon>Sordariales</taxon>
        <taxon>Chaetomiaceae</taxon>
        <taxon>Mycothermus</taxon>
    </lineage>
</organism>
<proteinExistence type="inferred from homology"/>
<dbReference type="PANTHER" id="PTHR31306">
    <property type="entry name" value="ALPHA-1,6-MANNOSYLTRANSFERASE MNN11-RELATED"/>
    <property type="match status" value="1"/>
</dbReference>
<evidence type="ECO:0000256" key="3">
    <source>
        <dbReference type="ARBA" id="ARBA00022679"/>
    </source>
</evidence>
<dbReference type="Proteomes" id="UP001583172">
    <property type="component" value="Unassembled WGS sequence"/>
</dbReference>
<comment type="caution">
    <text evidence="6">The sequence shown here is derived from an EMBL/GenBank/DDBJ whole genome shotgun (WGS) entry which is preliminary data.</text>
</comment>
<dbReference type="InterPro" id="IPR008630">
    <property type="entry name" value="Glyco_trans_34"/>
</dbReference>
<accession>A0ABR3VII2</accession>
<comment type="similarity">
    <text evidence="1">Belongs to the glycosyltransferase 34 family.</text>
</comment>
<evidence type="ECO:0000313" key="6">
    <source>
        <dbReference type="EMBL" id="KAL1841679.1"/>
    </source>
</evidence>
<evidence type="ECO:0000256" key="5">
    <source>
        <dbReference type="SAM" id="Phobius"/>
    </source>
</evidence>
<dbReference type="InterPro" id="IPR029044">
    <property type="entry name" value="Nucleotide-diphossugar_trans"/>
</dbReference>
<dbReference type="EMBL" id="JAZGSY010000067">
    <property type="protein sequence ID" value="KAL1841679.1"/>
    <property type="molecule type" value="Genomic_DNA"/>
</dbReference>
<feature type="transmembrane region" description="Helical" evidence="5">
    <location>
        <begin position="31"/>
        <end position="49"/>
    </location>
</feature>
<keyword evidence="5" id="KW-0812">Transmembrane</keyword>
<dbReference type="PANTHER" id="PTHR31306:SF10">
    <property type="entry name" value="ALPHA-1,6-MANNOSYLTRANSFERASE MNN11-RELATED"/>
    <property type="match status" value="1"/>
</dbReference>
<feature type="region of interest" description="Disordered" evidence="4">
    <location>
        <begin position="56"/>
        <end position="82"/>
    </location>
</feature>
<keyword evidence="2" id="KW-0328">Glycosyltransferase</keyword>
<evidence type="ECO:0000256" key="4">
    <source>
        <dbReference type="SAM" id="MobiDB-lite"/>
    </source>
</evidence>
<name>A0ABR3VII2_HUMIN</name>
<keyword evidence="5" id="KW-1133">Transmembrane helix</keyword>
<evidence type="ECO:0000256" key="2">
    <source>
        <dbReference type="ARBA" id="ARBA00022676"/>
    </source>
</evidence>
<keyword evidence="7" id="KW-1185">Reference proteome</keyword>
<dbReference type="Pfam" id="PF05637">
    <property type="entry name" value="Glyco_transf_34"/>
    <property type="match status" value="1"/>
</dbReference>
<evidence type="ECO:0000313" key="7">
    <source>
        <dbReference type="Proteomes" id="UP001583172"/>
    </source>
</evidence>
<sequence>MHFALPPRKTSQPPPYLRPAARLPGFRRTRAKLVALTGLFLFTILYLIAHLRSSSSSSSHAVPAPPPARTRNGPGGGRGDPPVVIVTVLDETKYTKEYLEAVRENRVQYAEKHGYTTLFATPGDYDLNNAPASWTLVPAIRDALTRYPNCAYVWHLDAAGFIMNPRLKLDEDIMRPAQLDKLMRRDVPVVPPEGVIKTLAHLRVEDVELVLTQDGREGLSAGSFVLRNGEWAKFFLETWFGPLYRSYNFQKAEVHALEHIIQWHSTILSRIALVDQHVLNAYNKGAGGQEYKDGDLVVRFPDCSGKACETETQAFVQAWRRAFDAA</sequence>
<dbReference type="Gene3D" id="3.90.550.10">
    <property type="entry name" value="Spore Coat Polysaccharide Biosynthesis Protein SpsA, Chain A"/>
    <property type="match status" value="1"/>
</dbReference>
<keyword evidence="3" id="KW-0808">Transferase</keyword>